<evidence type="ECO:0000256" key="6">
    <source>
        <dbReference type="ARBA" id="ARBA00022989"/>
    </source>
</evidence>
<gene>
    <name evidence="11" type="primary">fliR</name>
    <name evidence="11" type="ORF">C9I28_17980</name>
</gene>
<dbReference type="EMBL" id="CP028324">
    <property type="protein sequence ID" value="AVR97323.1"/>
    <property type="molecule type" value="Genomic_DNA"/>
</dbReference>
<keyword evidence="6 10" id="KW-1133">Transmembrane helix</keyword>
<comment type="function">
    <text evidence="1 10">Role in flagellar biosynthesis.</text>
</comment>
<keyword evidence="7 10" id="KW-0472">Membrane</keyword>
<dbReference type="OrthoDB" id="9797790at2"/>
<evidence type="ECO:0000313" key="11">
    <source>
        <dbReference type="EMBL" id="AVR97323.1"/>
    </source>
</evidence>
<sequence length="273" mass="29349">MEQVLANLFPLLNALWWPFVRAMALLSAAPVLGEAMVPVPIRLLVSLVIAVLMLPITGKEMVIIDPFSLAAAVATAEQAIIGFVLGLAFHFAMSVISVLGYIVSSQMGFSMAVMNDPLNGTSSDVISGLLSMLAIIVFFAIDGHLVITNVIGASFKAWPLGGGYAPLLLQTVAWNVAWIFSAALLLAIPIVFATVVVQIGFGFLNRVAPSLNLFSLGFSVITVYGLLMLGQVVRFIPDHYTRMSGQVLEMIRQQMQTAARPRAQLTLEVPRHG</sequence>
<keyword evidence="11" id="KW-0282">Flagellum</keyword>
<dbReference type="PRINTS" id="PR00953">
    <property type="entry name" value="TYPE3IMRPROT"/>
</dbReference>
<keyword evidence="11" id="KW-0966">Cell projection</keyword>
<accession>A0A2R4CCF9</accession>
<dbReference type="Proteomes" id="UP000240505">
    <property type="component" value="Chromosome"/>
</dbReference>
<organism evidence="11 12">
    <name type="scientific">Pseudoduganella armeniaca</name>
    <dbReference type="NCBI Taxonomy" id="2072590"/>
    <lineage>
        <taxon>Bacteria</taxon>
        <taxon>Pseudomonadati</taxon>
        <taxon>Pseudomonadota</taxon>
        <taxon>Betaproteobacteria</taxon>
        <taxon>Burkholderiales</taxon>
        <taxon>Oxalobacteraceae</taxon>
        <taxon>Telluria group</taxon>
        <taxon>Pseudoduganella</taxon>
    </lineage>
</organism>
<comment type="subcellular location">
    <subcellularLocation>
        <location evidence="10">Cell membrane</location>
        <topology evidence="10">Multi-pass membrane protein</topology>
    </subcellularLocation>
    <subcellularLocation>
        <location evidence="10">Bacterial flagellum basal body</location>
    </subcellularLocation>
</comment>
<dbReference type="InterPro" id="IPR002010">
    <property type="entry name" value="T3SS_IM_R"/>
</dbReference>
<protein>
    <recommendedName>
        <fullName evidence="3 9">Flagellar biosynthetic protein FliR</fullName>
    </recommendedName>
</protein>
<evidence type="ECO:0000256" key="7">
    <source>
        <dbReference type="ARBA" id="ARBA00023136"/>
    </source>
</evidence>
<dbReference type="GO" id="GO:0044780">
    <property type="term" value="P:bacterial-type flagellum assembly"/>
    <property type="evidence" value="ECO:0007669"/>
    <property type="project" value="UniProtKB-UniRule"/>
</dbReference>
<feature type="transmembrane region" description="Helical" evidence="10">
    <location>
        <begin position="124"/>
        <end position="141"/>
    </location>
</feature>
<reference evidence="11 12" key="1">
    <citation type="submission" date="2018-03" db="EMBL/GenBank/DDBJ databases">
        <title>Massilia armeniaca sp. nov., isolated from desert soil.</title>
        <authorList>
            <person name="Huang H."/>
            <person name="Ren M."/>
        </authorList>
    </citation>
    <scope>NUCLEOTIDE SEQUENCE [LARGE SCALE GENOMIC DNA]</scope>
    <source>
        <strain evidence="11 12">ZMN-3</strain>
    </source>
</reference>
<evidence type="ECO:0000256" key="1">
    <source>
        <dbReference type="ARBA" id="ARBA00002578"/>
    </source>
</evidence>
<dbReference type="RefSeq" id="WP_107142668.1">
    <property type="nucleotide sequence ID" value="NZ_CP028324.1"/>
</dbReference>
<feature type="transmembrane region" description="Helical" evidence="10">
    <location>
        <begin position="213"/>
        <end position="236"/>
    </location>
</feature>
<evidence type="ECO:0000256" key="8">
    <source>
        <dbReference type="ARBA" id="ARBA00023143"/>
    </source>
</evidence>
<feature type="transmembrane region" description="Helical" evidence="10">
    <location>
        <begin position="15"/>
        <end position="32"/>
    </location>
</feature>
<name>A0A2R4CCF9_9BURK</name>
<evidence type="ECO:0000256" key="10">
    <source>
        <dbReference type="RuleBase" id="RU362071"/>
    </source>
</evidence>
<comment type="similarity">
    <text evidence="2 10">Belongs to the FliR/MopE/SpaR family.</text>
</comment>
<dbReference type="KEGG" id="masz:C9I28_17980"/>
<dbReference type="GO" id="GO:0006605">
    <property type="term" value="P:protein targeting"/>
    <property type="evidence" value="ECO:0007669"/>
    <property type="project" value="UniProtKB-UniRule"/>
</dbReference>
<proteinExistence type="inferred from homology"/>
<keyword evidence="12" id="KW-1185">Reference proteome</keyword>
<dbReference type="PANTHER" id="PTHR30065:SF8">
    <property type="entry name" value="FLAGELLAR BIOSYNTHETIC PROTEIN FLIR"/>
    <property type="match status" value="1"/>
</dbReference>
<evidence type="ECO:0000256" key="4">
    <source>
        <dbReference type="ARBA" id="ARBA00022475"/>
    </source>
</evidence>
<evidence type="ECO:0000256" key="9">
    <source>
        <dbReference type="NCBIfam" id="TIGR01400"/>
    </source>
</evidence>
<keyword evidence="8 10" id="KW-0975">Bacterial flagellum</keyword>
<dbReference type="PANTHER" id="PTHR30065">
    <property type="entry name" value="FLAGELLAR BIOSYNTHETIC PROTEIN FLIR"/>
    <property type="match status" value="1"/>
</dbReference>
<feature type="transmembrane region" description="Helical" evidence="10">
    <location>
        <begin position="39"/>
        <end position="58"/>
    </location>
</feature>
<evidence type="ECO:0000256" key="2">
    <source>
        <dbReference type="ARBA" id="ARBA00009772"/>
    </source>
</evidence>
<keyword evidence="5 10" id="KW-0812">Transmembrane</keyword>
<feature type="transmembrane region" description="Helical" evidence="10">
    <location>
        <begin position="176"/>
        <end position="201"/>
    </location>
</feature>
<evidence type="ECO:0000256" key="5">
    <source>
        <dbReference type="ARBA" id="ARBA00022692"/>
    </source>
</evidence>
<dbReference type="InterPro" id="IPR006303">
    <property type="entry name" value="FliR"/>
</dbReference>
<dbReference type="Pfam" id="PF01311">
    <property type="entry name" value="Bac_export_1"/>
    <property type="match status" value="1"/>
</dbReference>
<evidence type="ECO:0000313" key="12">
    <source>
        <dbReference type="Proteomes" id="UP000240505"/>
    </source>
</evidence>
<keyword evidence="4 10" id="KW-1003">Cell membrane</keyword>
<dbReference type="GO" id="GO:0009425">
    <property type="term" value="C:bacterial-type flagellum basal body"/>
    <property type="evidence" value="ECO:0007669"/>
    <property type="project" value="UniProtKB-SubCell"/>
</dbReference>
<feature type="transmembrane region" description="Helical" evidence="10">
    <location>
        <begin position="78"/>
        <end position="103"/>
    </location>
</feature>
<evidence type="ECO:0000256" key="3">
    <source>
        <dbReference type="ARBA" id="ARBA00021717"/>
    </source>
</evidence>
<dbReference type="AlphaFoldDB" id="A0A2R4CCF9"/>
<dbReference type="GO" id="GO:0005886">
    <property type="term" value="C:plasma membrane"/>
    <property type="evidence" value="ECO:0007669"/>
    <property type="project" value="UniProtKB-SubCell"/>
</dbReference>
<dbReference type="NCBIfam" id="TIGR01400">
    <property type="entry name" value="fliR"/>
    <property type="match status" value="1"/>
</dbReference>
<keyword evidence="11" id="KW-0969">Cilium</keyword>